<protein>
    <submittedName>
        <fullName evidence="1">Uncharacterized protein</fullName>
    </submittedName>
</protein>
<keyword evidence="2" id="KW-1185">Reference proteome</keyword>
<dbReference type="SUPFAM" id="SSF52047">
    <property type="entry name" value="RNI-like"/>
    <property type="match status" value="2"/>
</dbReference>
<gene>
    <name evidence="1" type="ORF">RHGRI_001923</name>
</gene>
<dbReference type="PANTHER" id="PTHR13318:SF101">
    <property type="entry name" value="F-BOX_LRR PROTEIN"/>
    <property type="match status" value="1"/>
</dbReference>
<dbReference type="InterPro" id="IPR032675">
    <property type="entry name" value="LRR_dom_sf"/>
</dbReference>
<dbReference type="PANTHER" id="PTHR13318">
    <property type="entry name" value="PARTNER OF PAIRED, ISOFORM B-RELATED"/>
    <property type="match status" value="1"/>
</dbReference>
<dbReference type="Gene3D" id="3.80.10.10">
    <property type="entry name" value="Ribonuclease Inhibitor"/>
    <property type="match status" value="3"/>
</dbReference>
<reference evidence="1" key="1">
    <citation type="submission" date="2020-08" db="EMBL/GenBank/DDBJ databases">
        <title>Plant Genome Project.</title>
        <authorList>
            <person name="Zhang R.-G."/>
        </authorList>
    </citation>
    <scope>NUCLEOTIDE SEQUENCE</scope>
    <source>
        <strain evidence="1">WSP0</strain>
        <tissue evidence="1">Leaf</tissue>
    </source>
</reference>
<evidence type="ECO:0000313" key="1">
    <source>
        <dbReference type="EMBL" id="KAG5566148.1"/>
    </source>
</evidence>
<dbReference type="GO" id="GO:0031146">
    <property type="term" value="P:SCF-dependent proteasomal ubiquitin-dependent protein catabolic process"/>
    <property type="evidence" value="ECO:0007669"/>
    <property type="project" value="TreeGrafter"/>
</dbReference>
<dbReference type="AlphaFoldDB" id="A0AAV6LPJ1"/>
<dbReference type="SMART" id="SM00367">
    <property type="entry name" value="LRR_CC"/>
    <property type="match status" value="7"/>
</dbReference>
<dbReference type="Proteomes" id="UP000823749">
    <property type="component" value="Chromosome 1"/>
</dbReference>
<accession>A0AAV6LPJ1</accession>
<name>A0AAV6LPJ1_9ERIC</name>
<proteinExistence type="predicted"/>
<organism evidence="1 2">
    <name type="scientific">Rhododendron griersonianum</name>
    <dbReference type="NCBI Taxonomy" id="479676"/>
    <lineage>
        <taxon>Eukaryota</taxon>
        <taxon>Viridiplantae</taxon>
        <taxon>Streptophyta</taxon>
        <taxon>Embryophyta</taxon>
        <taxon>Tracheophyta</taxon>
        <taxon>Spermatophyta</taxon>
        <taxon>Magnoliopsida</taxon>
        <taxon>eudicotyledons</taxon>
        <taxon>Gunneridae</taxon>
        <taxon>Pentapetalae</taxon>
        <taxon>asterids</taxon>
        <taxon>Ericales</taxon>
        <taxon>Ericaceae</taxon>
        <taxon>Ericoideae</taxon>
        <taxon>Rhodoreae</taxon>
        <taxon>Rhododendron</taxon>
    </lineage>
</organism>
<comment type="caution">
    <text evidence="1">The sequence shown here is derived from an EMBL/GenBank/DDBJ whole genome shotgun (WGS) entry which is preliminary data.</text>
</comment>
<sequence length="844" mass="93828">MKRLSEEASVHEWNLNSEGPKKARVLGTNCDELICLEQVGARIDGIRVLNPVDCTEIQRVENRPVMEEDRASGRSGIVERMDFDHDKVLGNMGLNSACGNSTQSEAIAAVDRGKGKVILDFDLNVERMDFDLNLPAEEEGGNEMEFREYTTRVGAEVVAERVDIIHILSDESEEDDTGKRGCVSVSGGRRYTREEKGKAKLVDSHSWLSLAMKPMQLDLIPERQELIISADSGCIQQQIDSEQEETTQLLETERVQIRREPEPMAAQESRQRMRANRYRDVARDNALRFARFNSNQNNYVDPLSQEMQVQTVLEEADKNVENFVGPFSAAMRLVKDRNLKNSSEQLINWKPSEGFDRNVVMPLVPSLLDLSMKVLAKNAEAIVSLEYVPDALKHRLADMLCDSRKMNARALDLLVQGFPTEIRIKDCSWLTDEHFTKIFGSFDSKSLKVLQLDLCGQCVHGDSLCKTIVQSRNSLPDLAIISLKGACRLTDIALKALVASTPALQSINLGECSLLTDTGISLLAACLGATLRELYIDNCHRIDARVVAHAILEFKHLEVLSVAGIQTVCDEFVVEVITKCGRNMKGLDLADCVKLTNTSMEVIGNTCSGLCSLNISNLHNLTDLAIQYLSNGCLSIQTLKLRQTSFSSMELEWWSLAVVQPFEMQGRKLDVKVNKGNVGFRYSEKCSYDGNPRAKSLQFPFLSSFQLLCPFGPWSCCSDEAIAAFLETSGKSLKELSLNNVRKVGPNTALSLAKSSKELLSLDLSWCRKITNEALGLIVDSCLSLKLVKLFGCTQISDEFLNGHSNSQVNIVGLNLTPILEHLNMLETEVGYLCYSPMALSSEL</sequence>
<evidence type="ECO:0000313" key="2">
    <source>
        <dbReference type="Proteomes" id="UP000823749"/>
    </source>
</evidence>
<dbReference type="InterPro" id="IPR006553">
    <property type="entry name" value="Leu-rich_rpt_Cys-con_subtyp"/>
</dbReference>
<dbReference type="EMBL" id="JACTNZ010000001">
    <property type="protein sequence ID" value="KAG5566148.1"/>
    <property type="molecule type" value="Genomic_DNA"/>
</dbReference>
<dbReference type="GO" id="GO:0019005">
    <property type="term" value="C:SCF ubiquitin ligase complex"/>
    <property type="evidence" value="ECO:0007669"/>
    <property type="project" value="TreeGrafter"/>
</dbReference>